<dbReference type="GO" id="GO:0004357">
    <property type="term" value="F:glutamate-cysteine ligase activity"/>
    <property type="evidence" value="ECO:0007669"/>
    <property type="project" value="UniProtKB-EC"/>
</dbReference>
<evidence type="ECO:0000256" key="3">
    <source>
        <dbReference type="ARBA" id="ARBA00022840"/>
    </source>
</evidence>
<protein>
    <recommendedName>
        <fullName evidence="4">Putative glutamate--cysteine ligase 2</fullName>
        <ecNumber evidence="4">6.3.2.2</ecNumber>
    </recommendedName>
    <alternativeName>
        <fullName evidence="4">Gamma-glutamylcysteine synthetase 2</fullName>
        <shortName evidence="4">GCS 2</shortName>
        <shortName evidence="4">Gamma-GCS 2</shortName>
    </alternativeName>
</protein>
<keyword evidence="2 4" id="KW-0547">Nucleotide-binding</keyword>
<dbReference type="SUPFAM" id="SSF55931">
    <property type="entry name" value="Glutamine synthetase/guanido kinase"/>
    <property type="match status" value="1"/>
</dbReference>
<dbReference type="HAMAP" id="MF_01609">
    <property type="entry name" value="Glu_cys_ligase_2"/>
    <property type="match status" value="1"/>
</dbReference>
<dbReference type="GO" id="GO:0005524">
    <property type="term" value="F:ATP binding"/>
    <property type="evidence" value="ECO:0007669"/>
    <property type="project" value="UniProtKB-KW"/>
</dbReference>
<name>A0A6B0TX87_9RHOB</name>
<comment type="caution">
    <text evidence="5">The sequence shown here is derived from an EMBL/GenBank/DDBJ whole genome shotgun (WGS) entry which is preliminary data.</text>
</comment>
<dbReference type="PANTHER" id="PTHR36510:SF1">
    <property type="entry name" value="GLUTAMATE--CYSTEINE LIGASE 2-RELATED"/>
    <property type="match status" value="1"/>
</dbReference>
<dbReference type="AlphaFoldDB" id="A0A6B0TX87"/>
<keyword evidence="1 4" id="KW-0436">Ligase</keyword>
<comment type="similarity">
    <text evidence="4">Belongs to the glutamate--cysteine ligase type 2 family. YbdK subfamily.</text>
</comment>
<dbReference type="NCBIfam" id="NF010039">
    <property type="entry name" value="PRK13515.1"/>
    <property type="match status" value="1"/>
</dbReference>
<evidence type="ECO:0000256" key="1">
    <source>
        <dbReference type="ARBA" id="ARBA00022598"/>
    </source>
</evidence>
<accession>A0A6B0TX87</accession>
<evidence type="ECO:0000313" key="5">
    <source>
        <dbReference type="EMBL" id="MXU66098.1"/>
    </source>
</evidence>
<evidence type="ECO:0000256" key="4">
    <source>
        <dbReference type="HAMAP-Rule" id="MF_01609"/>
    </source>
</evidence>
<dbReference type="EC" id="6.3.2.2" evidence="4"/>
<gene>
    <name evidence="5" type="ORF">GSH16_11630</name>
</gene>
<proteinExistence type="inferred from homology"/>
<dbReference type="Proteomes" id="UP000436016">
    <property type="component" value="Unassembled WGS sequence"/>
</dbReference>
<keyword evidence="3 4" id="KW-0067">ATP-binding</keyword>
<dbReference type="InterPro" id="IPR050141">
    <property type="entry name" value="GCL_type2/YbdK_subfam"/>
</dbReference>
<organism evidence="5 6">
    <name type="scientific">Oceanomicrobium pacificus</name>
    <dbReference type="NCBI Taxonomy" id="2692916"/>
    <lineage>
        <taxon>Bacteria</taxon>
        <taxon>Pseudomonadati</taxon>
        <taxon>Pseudomonadota</taxon>
        <taxon>Alphaproteobacteria</taxon>
        <taxon>Rhodobacterales</taxon>
        <taxon>Paracoccaceae</taxon>
        <taxon>Oceanomicrobium</taxon>
    </lineage>
</organism>
<comment type="function">
    <text evidence="4">ATP-dependent carboxylate-amine ligase which exhibits weak glutamate--cysteine ligase activity.</text>
</comment>
<dbReference type="EMBL" id="WUWG01000005">
    <property type="protein sequence ID" value="MXU66098.1"/>
    <property type="molecule type" value="Genomic_DNA"/>
</dbReference>
<dbReference type="InterPro" id="IPR011793">
    <property type="entry name" value="YbdK"/>
</dbReference>
<evidence type="ECO:0000256" key="2">
    <source>
        <dbReference type="ARBA" id="ARBA00022741"/>
    </source>
</evidence>
<dbReference type="GO" id="GO:0042398">
    <property type="term" value="P:modified amino acid biosynthetic process"/>
    <property type="evidence" value="ECO:0007669"/>
    <property type="project" value="InterPro"/>
</dbReference>
<dbReference type="RefSeq" id="WP_160855287.1">
    <property type="nucleotide sequence ID" value="NZ_WUWG01000005.1"/>
</dbReference>
<dbReference type="PANTHER" id="PTHR36510">
    <property type="entry name" value="GLUTAMATE--CYSTEINE LIGASE 2-RELATED"/>
    <property type="match status" value="1"/>
</dbReference>
<reference evidence="5 6" key="1">
    <citation type="submission" date="2019-12" db="EMBL/GenBank/DDBJ databases">
        <title>Strain KN286 was isolated from seawater, which was collected from Caroline Seamount in the tropical western Pacific.</title>
        <authorList>
            <person name="Wang Q."/>
        </authorList>
    </citation>
    <scope>NUCLEOTIDE SEQUENCE [LARGE SCALE GENOMIC DNA]</scope>
    <source>
        <strain evidence="5 6">KN286</strain>
    </source>
</reference>
<dbReference type="Gene3D" id="3.30.590.20">
    <property type="match status" value="1"/>
</dbReference>
<dbReference type="InterPro" id="IPR006336">
    <property type="entry name" value="GCS2"/>
</dbReference>
<keyword evidence="6" id="KW-1185">Reference proteome</keyword>
<dbReference type="Pfam" id="PF04107">
    <property type="entry name" value="GCS2"/>
    <property type="match status" value="1"/>
</dbReference>
<dbReference type="NCBIfam" id="TIGR02050">
    <property type="entry name" value="gshA_cyan_rel"/>
    <property type="match status" value="1"/>
</dbReference>
<comment type="catalytic activity">
    <reaction evidence="4">
        <text>L-cysteine + L-glutamate + ATP = gamma-L-glutamyl-L-cysteine + ADP + phosphate + H(+)</text>
        <dbReference type="Rhea" id="RHEA:13285"/>
        <dbReference type="ChEBI" id="CHEBI:15378"/>
        <dbReference type="ChEBI" id="CHEBI:29985"/>
        <dbReference type="ChEBI" id="CHEBI:30616"/>
        <dbReference type="ChEBI" id="CHEBI:35235"/>
        <dbReference type="ChEBI" id="CHEBI:43474"/>
        <dbReference type="ChEBI" id="CHEBI:58173"/>
        <dbReference type="ChEBI" id="CHEBI:456216"/>
        <dbReference type="EC" id="6.3.2.2"/>
    </reaction>
</comment>
<evidence type="ECO:0000313" key="6">
    <source>
        <dbReference type="Proteomes" id="UP000436016"/>
    </source>
</evidence>
<sequence length="376" mass="42118">MDRPSFTLGIEEEYLIVDRETRALVRQPPEAFMDECGRRLGDQVTGEYLQCQVEVGTKPHQKVSDAIADLAALRAGVAEVADGFGYAPIAASTHPFGHWRDQTHTRKERYDALRTDLGQAVRRMVICGMHIHVGIEEDDQRIDLMNQIAYFLPHLLALSCSSPFWEEEDTGLSSYRLTVFDALPRTGLPDYLDSFAEYRRLVDHLVAAGCIEDATRIWWDVRPSDKFPTLEQRITDVCPLLSDVAAIAALYQCLLAYLYRLKSANQRWRIYPRTLLMENRWRAQRYGTSGQLVDQGRRALVDLSALAEELVELVGEEAELLGCEAELQGVLALVARGSSADRQRQIYAGAKAGGASDAEAMGAVVDALIDEFRRPV</sequence>
<dbReference type="InterPro" id="IPR014746">
    <property type="entry name" value="Gln_synth/guanido_kin_cat_dom"/>
</dbReference>